<gene>
    <name evidence="1" type="ORF">AMOR_23270</name>
</gene>
<evidence type="ECO:0008006" key="3">
    <source>
        <dbReference type="Google" id="ProtNLM"/>
    </source>
</evidence>
<dbReference type="Proteomes" id="UP001162891">
    <property type="component" value="Chromosome"/>
</dbReference>
<sequence>MRYTKIFIVRWSDSDANGHMRNTAYSEYAIDTRMSYLADHGFPYEKFEEMGFGPVILREEIDYLHELRLGETVEVDFTQLGLAPDASRFRLAHDFWRPGGKKVARIVLNGGWLGMETRKLIRPPESLVSAISSVPRAEGWEELPPIRARTPGGG</sequence>
<name>A0ABM7WV17_9BACT</name>
<dbReference type="EMBL" id="AP025591">
    <property type="protein sequence ID" value="BDG03331.1"/>
    <property type="molecule type" value="Genomic_DNA"/>
</dbReference>
<protein>
    <recommendedName>
        <fullName evidence="3">Thioesterase</fullName>
    </recommendedName>
</protein>
<dbReference type="RefSeq" id="WP_248361249.1">
    <property type="nucleotide sequence ID" value="NZ_AP025591.1"/>
</dbReference>
<dbReference type="CDD" id="cd00586">
    <property type="entry name" value="4HBT"/>
    <property type="match status" value="1"/>
</dbReference>
<evidence type="ECO:0000313" key="1">
    <source>
        <dbReference type="EMBL" id="BDG03331.1"/>
    </source>
</evidence>
<evidence type="ECO:0000313" key="2">
    <source>
        <dbReference type="Proteomes" id="UP001162891"/>
    </source>
</evidence>
<proteinExistence type="predicted"/>
<organism evidence="1 2">
    <name type="scientific">Anaeromyxobacter oryzae</name>
    <dbReference type="NCBI Taxonomy" id="2918170"/>
    <lineage>
        <taxon>Bacteria</taxon>
        <taxon>Pseudomonadati</taxon>
        <taxon>Myxococcota</taxon>
        <taxon>Myxococcia</taxon>
        <taxon>Myxococcales</taxon>
        <taxon>Cystobacterineae</taxon>
        <taxon>Anaeromyxobacteraceae</taxon>
        <taxon>Anaeromyxobacter</taxon>
    </lineage>
</organism>
<keyword evidence="2" id="KW-1185">Reference proteome</keyword>
<dbReference type="Pfam" id="PF13279">
    <property type="entry name" value="4HBT_2"/>
    <property type="match status" value="1"/>
</dbReference>
<reference evidence="2" key="1">
    <citation type="journal article" date="2022" name="Int. J. Syst. Evol. Microbiol.">
        <title>Anaeromyxobacter oryzae sp. nov., Anaeromyxobacter diazotrophicus sp. nov. and Anaeromyxobacter paludicola sp. nov., isolated from paddy soils.</title>
        <authorList>
            <person name="Itoh H."/>
            <person name="Xu Z."/>
            <person name="Mise K."/>
            <person name="Masuda Y."/>
            <person name="Ushijima N."/>
            <person name="Hayakawa C."/>
            <person name="Shiratori Y."/>
            <person name="Senoo K."/>
        </authorList>
    </citation>
    <scope>NUCLEOTIDE SEQUENCE [LARGE SCALE GENOMIC DNA]</scope>
    <source>
        <strain evidence="2">Red232</strain>
    </source>
</reference>
<dbReference type="Gene3D" id="3.10.129.10">
    <property type="entry name" value="Hotdog Thioesterase"/>
    <property type="match status" value="1"/>
</dbReference>
<accession>A0ABM7WV17</accession>
<dbReference type="InterPro" id="IPR029069">
    <property type="entry name" value="HotDog_dom_sf"/>
</dbReference>
<dbReference type="SUPFAM" id="SSF54637">
    <property type="entry name" value="Thioesterase/thiol ester dehydrase-isomerase"/>
    <property type="match status" value="1"/>
</dbReference>